<evidence type="ECO:0000256" key="6">
    <source>
        <dbReference type="ARBA" id="ARBA00022619"/>
    </source>
</evidence>
<reference evidence="20 21" key="1">
    <citation type="submission" date="2018-10" db="EMBL/GenBank/DDBJ databases">
        <title>Draft genome sequence of Bacillus salarius IM0101, isolated from a hypersaline soil in Inner Mongolia, China.</title>
        <authorList>
            <person name="Yamprayoonswat W."/>
            <person name="Boonvisut S."/>
            <person name="Jumpathong W."/>
            <person name="Sittihan S."/>
            <person name="Ruangsuj P."/>
            <person name="Wanthongcharoen S."/>
            <person name="Thongpramul N."/>
            <person name="Pimmason S."/>
            <person name="Yu B."/>
            <person name="Yasawong M."/>
        </authorList>
    </citation>
    <scope>NUCLEOTIDE SEQUENCE [LARGE SCALE GENOMIC DNA]</scope>
    <source>
        <strain evidence="20 21">IM0101</strain>
    </source>
</reference>
<sequence length="365" mass="39334">MTDTNYMELALQMAESTQGQTSPNPVVGAIVVKNGKVIGMGAHLQAGHEHAEVHALSMAGAQADGATIYITLEPCSHFGLTPPCANLIIEKNIKRAVIATYDPNPDVAGQGVKRLEQAGIEVTTGVEKEQADWLNRHFFHYIQTRKPYVTLKTAASLDGKTSTYSGESQWITGEEAREDSHVLRHQHDAILVGIGTVLQDDPTLTARLKNGASQPTRIVLDHHLKIPLTANMLQDDEAPVWIFCAKDADKDKLKSLEESGASVFPSSTPYVNINEILQILGSKKVLSVYVEGGAAIHGSFLENQAFQEMICYIAPKLIGGKAAPSVIGGQGIASIMEVPNLNIRSVENIGDDIKIIATVKRGENA</sequence>
<comment type="pathway">
    <text evidence="2 15">Cofactor biosynthesis; riboflavin biosynthesis; 5-amino-6-(D-ribitylamino)uracil from GTP: step 2/4.</text>
</comment>
<organism evidence="20 21">
    <name type="scientific">Salibacterium salarium</name>
    <dbReference type="NCBI Taxonomy" id="284579"/>
    <lineage>
        <taxon>Bacteria</taxon>
        <taxon>Bacillati</taxon>
        <taxon>Bacillota</taxon>
        <taxon>Bacilli</taxon>
        <taxon>Bacillales</taxon>
        <taxon>Bacillaceae</taxon>
    </lineage>
</organism>
<evidence type="ECO:0000313" key="20">
    <source>
        <dbReference type="EMBL" id="RSL34621.1"/>
    </source>
</evidence>
<comment type="caution">
    <text evidence="20">The sequence shown here is derived from an EMBL/GenBank/DDBJ whole genome shotgun (WGS) entry which is preliminary data.</text>
</comment>
<comment type="catalytic activity">
    <reaction evidence="13 15">
        <text>5-amino-6-(5-phospho-D-ribitylamino)uracil + NADP(+) = 5-amino-6-(5-phospho-D-ribosylamino)uracil + NADPH + H(+)</text>
        <dbReference type="Rhea" id="RHEA:17845"/>
        <dbReference type="ChEBI" id="CHEBI:15378"/>
        <dbReference type="ChEBI" id="CHEBI:57783"/>
        <dbReference type="ChEBI" id="CHEBI:58349"/>
        <dbReference type="ChEBI" id="CHEBI:58421"/>
        <dbReference type="ChEBI" id="CHEBI:58453"/>
        <dbReference type="EC" id="1.1.1.193"/>
    </reaction>
</comment>
<feature type="binding site" evidence="17">
    <location>
        <position position="200"/>
    </location>
    <ligand>
        <name>NADP(+)</name>
        <dbReference type="ChEBI" id="CHEBI:58349"/>
    </ligand>
</feature>
<evidence type="ECO:0000256" key="14">
    <source>
        <dbReference type="ARBA" id="ARBA00049886"/>
    </source>
</evidence>
<comment type="cofactor">
    <cofactor evidence="15 18">
        <name>Zn(2+)</name>
        <dbReference type="ChEBI" id="CHEBI:29105"/>
    </cofactor>
    <text evidence="15 18">Binds 1 zinc ion.</text>
</comment>
<keyword evidence="12" id="KW-0511">Multifunctional enzyme</keyword>
<name>A0A3R9P9X4_9BACI</name>
<feature type="binding site" evidence="17">
    <location>
        <position position="204"/>
    </location>
    <ligand>
        <name>substrate</name>
    </ligand>
</feature>
<evidence type="ECO:0000256" key="5">
    <source>
        <dbReference type="ARBA" id="ARBA00007417"/>
    </source>
</evidence>
<dbReference type="RefSeq" id="WP_125554852.1">
    <property type="nucleotide sequence ID" value="NZ_RBVX01000003.1"/>
</dbReference>
<dbReference type="EMBL" id="RBVX01000003">
    <property type="protein sequence ID" value="RSL34621.1"/>
    <property type="molecule type" value="Genomic_DNA"/>
</dbReference>
<comment type="pathway">
    <text evidence="3 15">Cofactor biosynthesis; riboflavin biosynthesis; 5-amino-6-(D-ribitylamino)uracil from GTP: step 3/4.</text>
</comment>
<feature type="domain" description="CMP/dCMP-type deaminase" evidence="19">
    <location>
        <begin position="1"/>
        <end position="123"/>
    </location>
</feature>
<comment type="similarity">
    <text evidence="4 15">In the N-terminal section; belongs to the cytidine and deoxycytidylate deaminase family.</text>
</comment>
<feature type="binding site" evidence="17">
    <location>
        <begin position="293"/>
        <end position="299"/>
    </location>
    <ligand>
        <name>NADP(+)</name>
        <dbReference type="ChEBI" id="CHEBI:58349"/>
    </ligand>
</feature>
<dbReference type="SUPFAM" id="SSF53597">
    <property type="entry name" value="Dihydrofolate reductase-like"/>
    <property type="match status" value="1"/>
</dbReference>
<dbReference type="EC" id="1.1.1.193" evidence="15"/>
<feature type="binding site" evidence="17">
    <location>
        <position position="168"/>
    </location>
    <ligand>
        <name>substrate</name>
    </ligand>
</feature>
<dbReference type="InterPro" id="IPR016192">
    <property type="entry name" value="APOBEC/CMP_deaminase_Zn-bd"/>
</dbReference>
<evidence type="ECO:0000256" key="15">
    <source>
        <dbReference type="PIRNR" id="PIRNR006769"/>
    </source>
</evidence>
<dbReference type="CDD" id="cd01284">
    <property type="entry name" value="Riboflavin_deaminase-reductase"/>
    <property type="match status" value="1"/>
</dbReference>
<evidence type="ECO:0000256" key="12">
    <source>
        <dbReference type="ARBA" id="ARBA00023268"/>
    </source>
</evidence>
<dbReference type="PANTHER" id="PTHR38011">
    <property type="entry name" value="DIHYDROFOLATE REDUCTASE FAMILY PROTEIN (AFU_ORTHOLOGUE AFUA_8G06820)"/>
    <property type="match status" value="1"/>
</dbReference>
<dbReference type="GO" id="GO:0008703">
    <property type="term" value="F:5-amino-6-(5-phosphoribosylamino)uracil reductase activity"/>
    <property type="evidence" value="ECO:0007669"/>
    <property type="project" value="UniProtKB-EC"/>
</dbReference>
<dbReference type="AlphaFoldDB" id="A0A3R9P9X4"/>
<dbReference type="GO" id="GO:0008270">
    <property type="term" value="F:zinc ion binding"/>
    <property type="evidence" value="ECO:0007669"/>
    <property type="project" value="InterPro"/>
</dbReference>
<feature type="active site" description="Proton donor" evidence="16">
    <location>
        <position position="52"/>
    </location>
</feature>
<keyword evidence="8 15" id="KW-0378">Hydrolase</keyword>
<dbReference type="InterPro" id="IPR002734">
    <property type="entry name" value="RibDG_C"/>
</dbReference>
<keyword evidence="6 15" id="KW-0686">Riboflavin biosynthesis</keyword>
<dbReference type="EC" id="3.5.4.26" evidence="15"/>
<evidence type="ECO:0000256" key="4">
    <source>
        <dbReference type="ARBA" id="ARBA00005259"/>
    </source>
</evidence>
<feature type="binding site" evidence="18">
    <location>
        <position position="75"/>
    </location>
    <ligand>
        <name>Zn(2+)</name>
        <dbReference type="ChEBI" id="CHEBI:29105"/>
        <note>catalytic</note>
    </ligand>
</feature>
<dbReference type="SUPFAM" id="SSF53927">
    <property type="entry name" value="Cytidine deaminase-like"/>
    <property type="match status" value="1"/>
</dbReference>
<dbReference type="Gene3D" id="3.40.140.10">
    <property type="entry name" value="Cytidine Deaminase, domain 2"/>
    <property type="match status" value="1"/>
</dbReference>
<dbReference type="Proteomes" id="UP000275076">
    <property type="component" value="Unassembled WGS sequence"/>
</dbReference>
<dbReference type="NCBIfam" id="TIGR00326">
    <property type="entry name" value="eubact_ribD"/>
    <property type="match status" value="1"/>
</dbReference>
<dbReference type="GO" id="GO:0050661">
    <property type="term" value="F:NADP binding"/>
    <property type="evidence" value="ECO:0007669"/>
    <property type="project" value="InterPro"/>
</dbReference>
<evidence type="ECO:0000256" key="11">
    <source>
        <dbReference type="ARBA" id="ARBA00023002"/>
    </source>
</evidence>
<evidence type="ECO:0000256" key="17">
    <source>
        <dbReference type="PIRSR" id="PIRSR006769-2"/>
    </source>
</evidence>
<evidence type="ECO:0000256" key="9">
    <source>
        <dbReference type="ARBA" id="ARBA00022833"/>
    </source>
</evidence>
<dbReference type="InterPro" id="IPR002125">
    <property type="entry name" value="CMP_dCMP_dom"/>
</dbReference>
<dbReference type="PROSITE" id="PS00903">
    <property type="entry name" value="CYT_DCMP_DEAMINASES_1"/>
    <property type="match status" value="1"/>
</dbReference>
<evidence type="ECO:0000256" key="7">
    <source>
        <dbReference type="ARBA" id="ARBA00022723"/>
    </source>
</evidence>
<evidence type="ECO:0000256" key="3">
    <source>
        <dbReference type="ARBA" id="ARBA00004910"/>
    </source>
</evidence>
<evidence type="ECO:0000256" key="1">
    <source>
        <dbReference type="ARBA" id="ARBA00002151"/>
    </source>
</evidence>
<dbReference type="PANTHER" id="PTHR38011:SF7">
    <property type="entry name" value="2,5-DIAMINO-6-RIBOSYLAMINO-4(3H)-PYRIMIDINONE 5'-PHOSPHATE REDUCTASE"/>
    <property type="match status" value="1"/>
</dbReference>
<protein>
    <recommendedName>
        <fullName evidence="15">Riboflavin biosynthesis protein RibD</fullName>
    </recommendedName>
    <domain>
        <recommendedName>
            <fullName evidence="15">Diaminohydroxyphosphoribosylaminopyrimidine deaminase</fullName>
            <shortName evidence="15">DRAP deaminase</shortName>
            <ecNumber evidence="15">3.5.4.26</ecNumber>
        </recommendedName>
        <alternativeName>
            <fullName evidence="15">Riboflavin-specific deaminase</fullName>
        </alternativeName>
    </domain>
    <domain>
        <recommendedName>
            <fullName evidence="15">5-amino-6-(5-phosphoribosylamino)uracil reductase</fullName>
            <ecNumber evidence="15">1.1.1.193</ecNumber>
        </recommendedName>
        <alternativeName>
            <fullName evidence="15">HTP reductase</fullName>
        </alternativeName>
    </domain>
</protein>
<evidence type="ECO:0000256" key="8">
    <source>
        <dbReference type="ARBA" id="ARBA00022801"/>
    </source>
</evidence>
<dbReference type="InterPro" id="IPR011549">
    <property type="entry name" value="RibD_C"/>
</dbReference>
<keyword evidence="10 15" id="KW-0521">NADP</keyword>
<keyword evidence="21" id="KW-1185">Reference proteome</keyword>
<comment type="similarity">
    <text evidence="5 15">In the C-terminal section; belongs to the HTP reductase family.</text>
</comment>
<dbReference type="Pfam" id="PF00383">
    <property type="entry name" value="dCMP_cyt_deam_1"/>
    <property type="match status" value="1"/>
</dbReference>
<dbReference type="InterPro" id="IPR016193">
    <property type="entry name" value="Cytidine_deaminase-like"/>
</dbReference>
<dbReference type="OrthoDB" id="9800865at2"/>
<evidence type="ECO:0000256" key="2">
    <source>
        <dbReference type="ARBA" id="ARBA00004882"/>
    </source>
</evidence>
<dbReference type="Gene3D" id="3.40.430.10">
    <property type="entry name" value="Dihydrofolate Reductase, subunit A"/>
    <property type="match status" value="1"/>
</dbReference>
<feature type="binding site" evidence="17">
    <location>
        <position position="184"/>
    </location>
    <ligand>
        <name>substrate</name>
    </ligand>
</feature>
<dbReference type="GO" id="GO:0008835">
    <property type="term" value="F:diaminohydroxyphosphoribosylaminopyrimidine deaminase activity"/>
    <property type="evidence" value="ECO:0007669"/>
    <property type="project" value="UniProtKB-EC"/>
</dbReference>
<proteinExistence type="inferred from homology"/>
<dbReference type="GO" id="GO:0009231">
    <property type="term" value="P:riboflavin biosynthetic process"/>
    <property type="evidence" value="ECO:0007669"/>
    <property type="project" value="UniProtKB-UniPathway"/>
</dbReference>
<feature type="binding site" evidence="17">
    <location>
        <position position="196"/>
    </location>
    <ligand>
        <name>NADP(+)</name>
        <dbReference type="ChEBI" id="CHEBI:58349"/>
    </ligand>
</feature>
<evidence type="ECO:0000256" key="16">
    <source>
        <dbReference type="PIRSR" id="PIRSR006769-1"/>
    </source>
</evidence>
<evidence type="ECO:0000259" key="19">
    <source>
        <dbReference type="PROSITE" id="PS51747"/>
    </source>
</evidence>
<feature type="binding site" evidence="17">
    <location>
        <position position="154"/>
    </location>
    <ligand>
        <name>NADP(+)</name>
        <dbReference type="ChEBI" id="CHEBI:58349"/>
    </ligand>
</feature>
<dbReference type="Pfam" id="PF01872">
    <property type="entry name" value="RibD_C"/>
    <property type="match status" value="1"/>
</dbReference>
<feature type="binding site" evidence="17">
    <location>
        <position position="207"/>
    </location>
    <ligand>
        <name>substrate</name>
    </ligand>
</feature>
<feature type="binding site" evidence="18">
    <location>
        <position position="50"/>
    </location>
    <ligand>
        <name>Zn(2+)</name>
        <dbReference type="ChEBI" id="CHEBI:29105"/>
        <note>catalytic</note>
    </ligand>
</feature>
<dbReference type="InterPro" id="IPR024072">
    <property type="entry name" value="DHFR-like_dom_sf"/>
</dbReference>
<comment type="catalytic activity">
    <reaction evidence="14 15">
        <text>2,5-diamino-6-hydroxy-4-(5-phosphoribosylamino)-pyrimidine + H2O + H(+) = 5-amino-6-(5-phospho-D-ribosylamino)uracil + NH4(+)</text>
        <dbReference type="Rhea" id="RHEA:21868"/>
        <dbReference type="ChEBI" id="CHEBI:15377"/>
        <dbReference type="ChEBI" id="CHEBI:15378"/>
        <dbReference type="ChEBI" id="CHEBI:28938"/>
        <dbReference type="ChEBI" id="CHEBI:58453"/>
        <dbReference type="ChEBI" id="CHEBI:58614"/>
        <dbReference type="EC" id="3.5.4.26"/>
    </reaction>
</comment>
<evidence type="ECO:0000256" key="13">
    <source>
        <dbReference type="ARBA" id="ARBA00049861"/>
    </source>
</evidence>
<keyword evidence="9 15" id="KW-0862">Zinc</keyword>
<keyword evidence="7 15" id="KW-0479">Metal-binding</keyword>
<dbReference type="InterPro" id="IPR004794">
    <property type="entry name" value="Eubact_RibD"/>
</dbReference>
<comment type="function">
    <text evidence="1 15">Converts 2,5-diamino-6-(ribosylamino)-4(3h)-pyrimidinone 5'-phosphate into 5-amino-6-(ribosylamino)-2,4(1h,3h)-pyrimidinedione 5'-phosphate.</text>
</comment>
<feature type="binding site" evidence="17">
    <location>
        <position position="291"/>
    </location>
    <ligand>
        <name>substrate</name>
    </ligand>
</feature>
<dbReference type="PIRSF" id="PIRSF006769">
    <property type="entry name" value="RibD"/>
    <property type="match status" value="1"/>
</dbReference>
<keyword evidence="11 15" id="KW-0560">Oxidoreductase</keyword>
<feature type="binding site" evidence="18">
    <location>
        <position position="84"/>
    </location>
    <ligand>
        <name>Zn(2+)</name>
        <dbReference type="ChEBI" id="CHEBI:29105"/>
        <note>catalytic</note>
    </ligand>
</feature>
<dbReference type="InterPro" id="IPR050765">
    <property type="entry name" value="Riboflavin_Biosynth_HTPR"/>
</dbReference>
<dbReference type="FunFam" id="3.40.140.10:FF:000025">
    <property type="entry name" value="Riboflavin biosynthesis protein RibD"/>
    <property type="match status" value="1"/>
</dbReference>
<feature type="binding site" evidence="17">
    <location>
        <position position="170"/>
    </location>
    <ligand>
        <name>NADP(+)</name>
        <dbReference type="ChEBI" id="CHEBI:58349"/>
    </ligand>
</feature>
<dbReference type="UniPathway" id="UPA00275">
    <property type="reaction ID" value="UER00401"/>
</dbReference>
<evidence type="ECO:0000313" key="21">
    <source>
        <dbReference type="Proteomes" id="UP000275076"/>
    </source>
</evidence>
<evidence type="ECO:0000256" key="18">
    <source>
        <dbReference type="PIRSR" id="PIRSR006769-3"/>
    </source>
</evidence>
<evidence type="ECO:0000256" key="10">
    <source>
        <dbReference type="ARBA" id="ARBA00022857"/>
    </source>
</evidence>
<dbReference type="PROSITE" id="PS51747">
    <property type="entry name" value="CYT_DCMP_DEAMINASES_2"/>
    <property type="match status" value="1"/>
</dbReference>
<dbReference type="NCBIfam" id="TIGR00227">
    <property type="entry name" value="ribD_Cterm"/>
    <property type="match status" value="1"/>
</dbReference>
<accession>A0A3R9P9X4</accession>
<gene>
    <name evidence="20" type="primary">ribD</name>
    <name evidence="20" type="ORF">D7Z54_05635</name>
</gene>